<proteinExistence type="inferred from homology"/>
<gene>
    <name evidence="9" type="ORF">CRU78_17855</name>
</gene>
<dbReference type="Pfam" id="PF01925">
    <property type="entry name" value="TauE"/>
    <property type="match status" value="1"/>
</dbReference>
<keyword evidence="4 8" id="KW-1003">Cell membrane</keyword>
<comment type="similarity">
    <text evidence="2 8">Belongs to the 4-toluene sulfonate uptake permease (TSUP) (TC 2.A.102) family.</text>
</comment>
<comment type="subcellular location">
    <subcellularLocation>
        <location evidence="1 8">Cell membrane</location>
        <topology evidence="1 8">Multi-pass membrane protein</topology>
    </subcellularLocation>
</comment>
<keyword evidence="3" id="KW-0813">Transport</keyword>
<evidence type="ECO:0000256" key="1">
    <source>
        <dbReference type="ARBA" id="ARBA00004651"/>
    </source>
</evidence>
<dbReference type="PANTHER" id="PTHR30269:SF0">
    <property type="entry name" value="MEMBRANE TRANSPORTER PROTEIN YFCA-RELATED"/>
    <property type="match status" value="1"/>
</dbReference>
<evidence type="ECO:0000256" key="6">
    <source>
        <dbReference type="ARBA" id="ARBA00022989"/>
    </source>
</evidence>
<accession>A0A6A7RXR2</accession>
<feature type="transmembrane region" description="Helical" evidence="8">
    <location>
        <begin position="244"/>
        <end position="262"/>
    </location>
</feature>
<feature type="transmembrane region" description="Helical" evidence="8">
    <location>
        <begin position="152"/>
        <end position="179"/>
    </location>
</feature>
<dbReference type="PANTHER" id="PTHR30269">
    <property type="entry name" value="TRANSMEMBRANE PROTEIN YFCA"/>
    <property type="match status" value="1"/>
</dbReference>
<comment type="caution">
    <text evidence="9">The sequence shown here is derived from an EMBL/GenBank/DDBJ whole genome shotgun (WGS) entry which is preliminary data.</text>
</comment>
<keyword evidence="6 8" id="KW-1133">Transmembrane helix</keyword>
<sequence length="267" mass="27711">MDASLIATYALLAIAAFCAGAMNSVAGGGTFLSFPALLAAGVPPVMANASNSVALWPGSLAAAWAFRIELLRFRTALPLLTLVAFLGGIAGGLLLLATSNAAFANLIPWLLLVATVLFAFSSQFSALVAGLRKPARAADDSPANSRQVGVGGFLFQLVVSIYGGFFGAGMGILMLAALAIQGFDDVHEINALKNWLSAVIYSVAVVTFVVADAVSWPHTIVMLVTGTLGGYAGGRVARRIPALWLRRFIVALGSLLTLAYFYKSGVN</sequence>
<evidence type="ECO:0000256" key="5">
    <source>
        <dbReference type="ARBA" id="ARBA00022692"/>
    </source>
</evidence>
<dbReference type="AlphaFoldDB" id="A0A6A7RXR2"/>
<evidence type="ECO:0000256" key="4">
    <source>
        <dbReference type="ARBA" id="ARBA00022475"/>
    </source>
</evidence>
<organism evidence="9 10">
    <name type="scientific">Candidatus Accumulibacter phosphatis</name>
    <dbReference type="NCBI Taxonomy" id="327160"/>
    <lineage>
        <taxon>Bacteria</taxon>
        <taxon>Pseudomonadati</taxon>
        <taxon>Pseudomonadota</taxon>
        <taxon>Betaproteobacteria</taxon>
        <taxon>Candidatus Accumulibacter</taxon>
    </lineage>
</organism>
<evidence type="ECO:0000256" key="7">
    <source>
        <dbReference type="ARBA" id="ARBA00023136"/>
    </source>
</evidence>
<keyword evidence="5 8" id="KW-0812">Transmembrane</keyword>
<protein>
    <recommendedName>
        <fullName evidence="8">Probable membrane transporter protein</fullName>
    </recommendedName>
</protein>
<feature type="transmembrane region" description="Helical" evidence="8">
    <location>
        <begin position="199"/>
        <end position="232"/>
    </location>
</feature>
<evidence type="ECO:0000313" key="9">
    <source>
        <dbReference type="EMBL" id="MQM32263.1"/>
    </source>
</evidence>
<name>A0A6A7RXR2_9PROT</name>
<feature type="transmembrane region" description="Helical" evidence="8">
    <location>
        <begin position="78"/>
        <end position="97"/>
    </location>
</feature>
<keyword evidence="7 8" id="KW-0472">Membrane</keyword>
<evidence type="ECO:0000256" key="2">
    <source>
        <dbReference type="ARBA" id="ARBA00009142"/>
    </source>
</evidence>
<reference evidence="9 10" key="1">
    <citation type="submission" date="2017-09" db="EMBL/GenBank/DDBJ databases">
        <title>Metagenomic Analysis Reveals Denitrifying Candidatus Accumulibacter and Flanking Population as a Source of N2O.</title>
        <authorList>
            <person name="Gao H."/>
            <person name="Mao Y."/>
            <person name="Zhao X."/>
            <person name="Liu W.-T."/>
            <person name="Zhang T."/>
            <person name="Wells G."/>
        </authorList>
    </citation>
    <scope>NUCLEOTIDE SEQUENCE [LARGE SCALE GENOMIC DNA]</scope>
    <source>
        <strain evidence="9">CANDO_2_IC</strain>
    </source>
</reference>
<evidence type="ECO:0000256" key="8">
    <source>
        <dbReference type="RuleBase" id="RU363041"/>
    </source>
</evidence>
<feature type="transmembrane region" description="Helical" evidence="8">
    <location>
        <begin position="109"/>
        <end position="131"/>
    </location>
</feature>
<dbReference type="EMBL" id="PDHS01000478">
    <property type="protein sequence ID" value="MQM32263.1"/>
    <property type="molecule type" value="Genomic_DNA"/>
</dbReference>
<dbReference type="InterPro" id="IPR052017">
    <property type="entry name" value="TSUP"/>
</dbReference>
<dbReference type="InterPro" id="IPR002781">
    <property type="entry name" value="TM_pro_TauE-like"/>
</dbReference>
<dbReference type="GO" id="GO:0005886">
    <property type="term" value="C:plasma membrane"/>
    <property type="evidence" value="ECO:0007669"/>
    <property type="project" value="UniProtKB-SubCell"/>
</dbReference>
<evidence type="ECO:0000313" key="10">
    <source>
        <dbReference type="Proteomes" id="UP000342300"/>
    </source>
</evidence>
<feature type="transmembrane region" description="Helical" evidence="8">
    <location>
        <begin position="49"/>
        <end position="66"/>
    </location>
</feature>
<evidence type="ECO:0000256" key="3">
    <source>
        <dbReference type="ARBA" id="ARBA00022448"/>
    </source>
</evidence>
<dbReference type="Proteomes" id="UP000342300">
    <property type="component" value="Unassembled WGS sequence"/>
</dbReference>